<keyword evidence="1" id="KW-0812">Transmembrane</keyword>
<name>A0ABD0QRS6_CIRMR</name>
<feature type="non-terminal residue" evidence="2">
    <location>
        <position position="1"/>
    </location>
</feature>
<evidence type="ECO:0000256" key="1">
    <source>
        <dbReference type="SAM" id="Phobius"/>
    </source>
</evidence>
<dbReference type="EMBL" id="JAMKFB020000007">
    <property type="protein sequence ID" value="KAL0188929.1"/>
    <property type="molecule type" value="Genomic_DNA"/>
</dbReference>
<accession>A0ABD0QRS6</accession>
<dbReference type="AlphaFoldDB" id="A0ABD0QRS6"/>
<organism evidence="2 3">
    <name type="scientific">Cirrhinus mrigala</name>
    <name type="common">Mrigala</name>
    <dbReference type="NCBI Taxonomy" id="683832"/>
    <lineage>
        <taxon>Eukaryota</taxon>
        <taxon>Metazoa</taxon>
        <taxon>Chordata</taxon>
        <taxon>Craniata</taxon>
        <taxon>Vertebrata</taxon>
        <taxon>Euteleostomi</taxon>
        <taxon>Actinopterygii</taxon>
        <taxon>Neopterygii</taxon>
        <taxon>Teleostei</taxon>
        <taxon>Ostariophysi</taxon>
        <taxon>Cypriniformes</taxon>
        <taxon>Cyprinidae</taxon>
        <taxon>Labeoninae</taxon>
        <taxon>Labeonini</taxon>
        <taxon>Cirrhinus</taxon>
    </lineage>
</organism>
<sequence length="68" mass="7663">SLLMDVCSKNSNRTAPVSEGVPRRADVPLWPPHPFQLLAWLLYLYFAVTGFGVFVPLLPTYWIPAGYI</sequence>
<keyword evidence="1" id="KW-0472">Membrane</keyword>
<comment type="caution">
    <text evidence="2">The sequence shown here is derived from an EMBL/GenBank/DDBJ whole genome shotgun (WGS) entry which is preliminary data.</text>
</comment>
<feature type="non-terminal residue" evidence="2">
    <location>
        <position position="68"/>
    </location>
</feature>
<dbReference type="Proteomes" id="UP001529510">
    <property type="component" value="Unassembled WGS sequence"/>
</dbReference>
<evidence type="ECO:0000313" key="2">
    <source>
        <dbReference type="EMBL" id="KAL0188929.1"/>
    </source>
</evidence>
<gene>
    <name evidence="2" type="ORF">M9458_016028</name>
</gene>
<proteinExistence type="predicted"/>
<evidence type="ECO:0000313" key="3">
    <source>
        <dbReference type="Proteomes" id="UP001529510"/>
    </source>
</evidence>
<protein>
    <submittedName>
        <fullName evidence="2">Uncharacterized protein</fullName>
    </submittedName>
</protein>
<reference evidence="2 3" key="1">
    <citation type="submission" date="2024-05" db="EMBL/GenBank/DDBJ databases">
        <title>Genome sequencing and assembly of Indian major carp, Cirrhinus mrigala (Hamilton, 1822).</title>
        <authorList>
            <person name="Mohindra V."/>
            <person name="Chowdhury L.M."/>
            <person name="Lal K."/>
            <person name="Jena J.K."/>
        </authorList>
    </citation>
    <scope>NUCLEOTIDE SEQUENCE [LARGE SCALE GENOMIC DNA]</scope>
    <source>
        <strain evidence="2">CM1030</strain>
        <tissue evidence="2">Blood</tissue>
    </source>
</reference>
<keyword evidence="3" id="KW-1185">Reference proteome</keyword>
<feature type="transmembrane region" description="Helical" evidence="1">
    <location>
        <begin position="37"/>
        <end position="63"/>
    </location>
</feature>
<keyword evidence="1" id="KW-1133">Transmembrane helix</keyword>